<dbReference type="InterPro" id="IPR036390">
    <property type="entry name" value="WH_DNA-bd_sf"/>
</dbReference>
<organism evidence="2 3">
    <name type="scientific">Shimia sagamensis</name>
    <dbReference type="NCBI Taxonomy" id="1566352"/>
    <lineage>
        <taxon>Bacteria</taxon>
        <taxon>Pseudomonadati</taxon>
        <taxon>Pseudomonadota</taxon>
        <taxon>Alphaproteobacteria</taxon>
        <taxon>Rhodobacterales</taxon>
        <taxon>Roseobacteraceae</taxon>
    </lineage>
</organism>
<dbReference type="GO" id="GO:0003677">
    <property type="term" value="F:DNA binding"/>
    <property type="evidence" value="ECO:0007669"/>
    <property type="project" value="UniProtKB-KW"/>
</dbReference>
<keyword evidence="2" id="KW-0238">DNA-binding</keyword>
<dbReference type="Gene3D" id="1.10.10.10">
    <property type="entry name" value="Winged helix-like DNA-binding domain superfamily/Winged helix DNA-binding domain"/>
    <property type="match status" value="1"/>
</dbReference>
<dbReference type="PANTHER" id="PTHR33164:SF99">
    <property type="entry name" value="MARR FAMILY REGULATORY PROTEIN"/>
    <property type="match status" value="1"/>
</dbReference>
<evidence type="ECO:0000313" key="3">
    <source>
        <dbReference type="Proteomes" id="UP001157961"/>
    </source>
</evidence>
<proteinExistence type="predicted"/>
<dbReference type="PANTHER" id="PTHR33164">
    <property type="entry name" value="TRANSCRIPTIONAL REGULATOR, MARR FAMILY"/>
    <property type="match status" value="1"/>
</dbReference>
<keyword evidence="3" id="KW-1185">Reference proteome</keyword>
<sequence length="153" mass="17236">MHDDMEKTDSLYRLVWMSRPLMQVAELAVEQGLEGSGLTVRMRAVLETLREQGALPVPEIARHLEIQRQYVQVMVNETLAEGLTEQRANPRHKRSPLLSLTAKGQAMIDEAVLRERQLLEAIGDEFGDREVETALDVVMRLTACLKGKTGVEL</sequence>
<protein>
    <submittedName>
        <fullName evidence="2">DNA-binding transcriptional regulator, MarR family</fullName>
    </submittedName>
</protein>
<comment type="caution">
    <text evidence="2">The sequence shown here is derived from an EMBL/GenBank/DDBJ whole genome shotgun (WGS) entry which is preliminary data.</text>
</comment>
<dbReference type="InterPro" id="IPR000835">
    <property type="entry name" value="HTH_MarR-typ"/>
</dbReference>
<dbReference type="Pfam" id="PF12802">
    <property type="entry name" value="MarR_2"/>
    <property type="match status" value="1"/>
</dbReference>
<gene>
    <name evidence="2" type="ORF">SAMN06265373_104241</name>
</gene>
<dbReference type="Proteomes" id="UP001157961">
    <property type="component" value="Unassembled WGS sequence"/>
</dbReference>
<feature type="domain" description="HTH marR-type" evidence="1">
    <location>
        <begin position="7"/>
        <end position="143"/>
    </location>
</feature>
<dbReference type="PROSITE" id="PS50995">
    <property type="entry name" value="HTH_MARR_2"/>
    <property type="match status" value="1"/>
</dbReference>
<dbReference type="SUPFAM" id="SSF46785">
    <property type="entry name" value="Winged helix' DNA-binding domain"/>
    <property type="match status" value="1"/>
</dbReference>
<evidence type="ECO:0000313" key="2">
    <source>
        <dbReference type="EMBL" id="SMP22683.1"/>
    </source>
</evidence>
<dbReference type="InterPro" id="IPR036388">
    <property type="entry name" value="WH-like_DNA-bd_sf"/>
</dbReference>
<accession>A0ABY1P0I2</accession>
<dbReference type="SMART" id="SM00347">
    <property type="entry name" value="HTH_MARR"/>
    <property type="match status" value="1"/>
</dbReference>
<evidence type="ECO:0000259" key="1">
    <source>
        <dbReference type="PROSITE" id="PS50995"/>
    </source>
</evidence>
<reference evidence="2 3" key="1">
    <citation type="submission" date="2017-05" db="EMBL/GenBank/DDBJ databases">
        <authorList>
            <person name="Varghese N."/>
            <person name="Submissions S."/>
        </authorList>
    </citation>
    <scope>NUCLEOTIDE SEQUENCE [LARGE SCALE GENOMIC DNA]</scope>
    <source>
        <strain evidence="2 3">DSM 29734</strain>
    </source>
</reference>
<dbReference type="InterPro" id="IPR039422">
    <property type="entry name" value="MarR/SlyA-like"/>
</dbReference>
<dbReference type="EMBL" id="FXTY01000004">
    <property type="protein sequence ID" value="SMP22683.1"/>
    <property type="molecule type" value="Genomic_DNA"/>
</dbReference>
<name>A0ABY1P0I2_9RHOB</name>